<name>A0A855N4B1_CAMHY</name>
<sequence length="71" mass="8518">MVEEIELTERLINAEKKLQAYETLFSCVSQEFYKYCESLKNDIEKEINKSIKNILIQRKKEIDNYISIIEL</sequence>
<reference evidence="2 4" key="2">
    <citation type="submission" date="2017-06" db="EMBL/GenBank/DDBJ databases">
        <title>Updating the genomic taxonomy and epidemiology of Campylobacter hyointestinalis; discovery in New Zealand farmed ruminants.</title>
        <authorList>
            <person name="Wilkinson D.A."/>
            <person name="Fayaz A."/>
            <person name="Biggs P.J."/>
            <person name="Midwinter A.C."/>
        </authorList>
    </citation>
    <scope>NUCLEOTIDE SEQUENCE [LARGE SCALE GENOMIC DNA]</scope>
    <source>
        <strain evidence="2 4">S1614a</strain>
    </source>
</reference>
<dbReference type="RefSeq" id="WP_059442986.1">
    <property type="nucleotide sequence ID" value="NZ_FAVC01000001.1"/>
</dbReference>
<reference evidence="1 3" key="1">
    <citation type="submission" date="2015-11" db="EMBL/GenBank/DDBJ databases">
        <authorList>
            <consortium name="Pathogen Informatics"/>
        </authorList>
    </citation>
    <scope>NUCLEOTIDE SEQUENCE [LARGE SCALE GENOMIC DNA]</scope>
    <source>
        <strain evidence="1 3">007A-0283</strain>
    </source>
</reference>
<dbReference type="Proteomes" id="UP000052245">
    <property type="component" value="Unassembled WGS sequence"/>
</dbReference>
<protein>
    <submittedName>
        <fullName evidence="2">Uncharacterized protein</fullName>
    </submittedName>
</protein>
<organism evidence="2 4">
    <name type="scientific">Campylobacter hyointestinalis subsp. hyointestinalis</name>
    <dbReference type="NCBI Taxonomy" id="91352"/>
    <lineage>
        <taxon>Bacteria</taxon>
        <taxon>Pseudomonadati</taxon>
        <taxon>Campylobacterota</taxon>
        <taxon>Epsilonproteobacteria</taxon>
        <taxon>Campylobacterales</taxon>
        <taxon>Campylobacteraceae</taxon>
        <taxon>Campylobacter</taxon>
    </lineage>
</organism>
<evidence type="ECO:0000313" key="4">
    <source>
        <dbReference type="Proteomes" id="UP000239685"/>
    </source>
</evidence>
<evidence type="ECO:0000313" key="3">
    <source>
        <dbReference type="Proteomes" id="UP000052245"/>
    </source>
</evidence>
<gene>
    <name evidence="2" type="ORF">CDQ78_09450</name>
    <name evidence="1" type="ORF">ERS739223_00520</name>
</gene>
<evidence type="ECO:0000313" key="2">
    <source>
        <dbReference type="EMBL" id="PPB69754.1"/>
    </source>
</evidence>
<evidence type="ECO:0000313" key="1">
    <source>
        <dbReference type="EMBL" id="CUU75184.1"/>
    </source>
</evidence>
<accession>A0A855N4B1</accession>
<dbReference type="EMBL" id="NIQP01000024">
    <property type="protein sequence ID" value="PPB69754.1"/>
    <property type="molecule type" value="Genomic_DNA"/>
</dbReference>
<dbReference type="Proteomes" id="UP000239685">
    <property type="component" value="Unassembled WGS sequence"/>
</dbReference>
<proteinExistence type="predicted"/>
<dbReference type="EMBL" id="FAVC01000001">
    <property type="protein sequence ID" value="CUU75184.1"/>
    <property type="molecule type" value="Genomic_DNA"/>
</dbReference>
<dbReference type="AlphaFoldDB" id="A0A855N4B1"/>
<comment type="caution">
    <text evidence="2">The sequence shown here is derived from an EMBL/GenBank/DDBJ whole genome shotgun (WGS) entry which is preliminary data.</text>
</comment>